<evidence type="ECO:0000313" key="7">
    <source>
        <dbReference type="EMBL" id="RMJ09652.1"/>
    </source>
</evidence>
<dbReference type="GO" id="GO:0008380">
    <property type="term" value="P:RNA splicing"/>
    <property type="evidence" value="ECO:0007669"/>
    <property type="project" value="UniProtKB-KW"/>
</dbReference>
<dbReference type="Gene3D" id="3.40.50.300">
    <property type="entry name" value="P-loop containing nucleotide triphosphate hydrolases"/>
    <property type="match status" value="1"/>
</dbReference>
<dbReference type="Proteomes" id="UP000277212">
    <property type="component" value="Unassembled WGS sequence"/>
</dbReference>
<dbReference type="GO" id="GO:0003723">
    <property type="term" value="F:RNA binding"/>
    <property type="evidence" value="ECO:0007669"/>
    <property type="project" value="TreeGrafter"/>
</dbReference>
<dbReference type="GO" id="GO:0005681">
    <property type="term" value="C:spliceosomal complex"/>
    <property type="evidence" value="ECO:0007669"/>
    <property type="project" value="TreeGrafter"/>
</dbReference>
<keyword evidence="2" id="KW-0507">mRNA processing</keyword>
<evidence type="ECO:0000313" key="8">
    <source>
        <dbReference type="Proteomes" id="UP000277212"/>
    </source>
</evidence>
<gene>
    <name evidence="7" type="ORF">CDV36_010741</name>
</gene>
<dbReference type="GO" id="GO:0006397">
    <property type="term" value="P:mRNA processing"/>
    <property type="evidence" value="ECO:0007669"/>
    <property type="project" value="UniProtKB-KW"/>
</dbReference>
<evidence type="ECO:0000256" key="4">
    <source>
        <dbReference type="ARBA" id="ARBA00022806"/>
    </source>
</evidence>
<keyword evidence="3" id="KW-0378">Hydrolase</keyword>
<organism evidence="7 8">
    <name type="scientific">Fusarium kuroshium</name>
    <dbReference type="NCBI Taxonomy" id="2010991"/>
    <lineage>
        <taxon>Eukaryota</taxon>
        <taxon>Fungi</taxon>
        <taxon>Dikarya</taxon>
        <taxon>Ascomycota</taxon>
        <taxon>Pezizomycotina</taxon>
        <taxon>Sordariomycetes</taxon>
        <taxon>Hypocreomycetidae</taxon>
        <taxon>Hypocreales</taxon>
        <taxon>Nectriaceae</taxon>
        <taxon>Fusarium</taxon>
        <taxon>Fusarium solani species complex</taxon>
    </lineage>
</organism>
<dbReference type="STRING" id="2010991.A0A3M2RWV9"/>
<keyword evidence="8" id="KW-1185">Reference proteome</keyword>
<dbReference type="InterPro" id="IPR027417">
    <property type="entry name" value="P-loop_NTPase"/>
</dbReference>
<dbReference type="SUPFAM" id="SSF52540">
    <property type="entry name" value="P-loop containing nucleoside triphosphate hydrolases"/>
    <property type="match status" value="1"/>
</dbReference>
<dbReference type="OrthoDB" id="5104517at2759"/>
<comment type="caution">
    <text evidence="7">The sequence shown here is derived from an EMBL/GenBank/DDBJ whole genome shotgun (WGS) entry which is preliminary data.</text>
</comment>
<comment type="catalytic activity">
    <reaction evidence="6">
        <text>ATP + H2O = ADP + phosphate + H(+)</text>
        <dbReference type="Rhea" id="RHEA:13065"/>
        <dbReference type="ChEBI" id="CHEBI:15377"/>
        <dbReference type="ChEBI" id="CHEBI:15378"/>
        <dbReference type="ChEBI" id="CHEBI:30616"/>
        <dbReference type="ChEBI" id="CHEBI:43474"/>
        <dbReference type="ChEBI" id="CHEBI:456216"/>
        <dbReference type="EC" id="3.6.4.13"/>
    </reaction>
</comment>
<dbReference type="EMBL" id="NKUJ01000234">
    <property type="protein sequence ID" value="RMJ09652.1"/>
    <property type="molecule type" value="Genomic_DNA"/>
</dbReference>
<evidence type="ECO:0000256" key="3">
    <source>
        <dbReference type="ARBA" id="ARBA00022801"/>
    </source>
</evidence>
<keyword evidence="4" id="KW-0547">Nucleotide-binding</keyword>
<dbReference type="GO" id="GO:0003724">
    <property type="term" value="F:RNA helicase activity"/>
    <property type="evidence" value="ECO:0007669"/>
    <property type="project" value="UniProtKB-EC"/>
</dbReference>
<dbReference type="GO" id="GO:0016787">
    <property type="term" value="F:hydrolase activity"/>
    <property type="evidence" value="ECO:0007669"/>
    <property type="project" value="UniProtKB-KW"/>
</dbReference>
<dbReference type="PANTHER" id="PTHR18934">
    <property type="entry name" value="ATP-DEPENDENT RNA HELICASE"/>
    <property type="match status" value="1"/>
</dbReference>
<reference evidence="7 8" key="1">
    <citation type="submission" date="2017-06" db="EMBL/GenBank/DDBJ databases">
        <title>Comparative genomic analysis of Ambrosia Fusariam Clade fungi.</title>
        <authorList>
            <person name="Stajich J.E."/>
            <person name="Carrillo J."/>
            <person name="Kijimoto T."/>
            <person name="Eskalen A."/>
            <person name="O'Donnell K."/>
            <person name="Kasson M."/>
        </authorList>
    </citation>
    <scope>NUCLEOTIDE SEQUENCE [LARGE SCALE GENOMIC DNA]</scope>
    <source>
        <strain evidence="7">UCR3666</strain>
    </source>
</reference>
<evidence type="ECO:0000256" key="1">
    <source>
        <dbReference type="ARBA" id="ARBA00012552"/>
    </source>
</evidence>
<dbReference type="PANTHER" id="PTHR18934:SF109">
    <property type="entry name" value="ATP-DEPENDENT RNA HELICASE DHX15 HOMOLOG"/>
    <property type="match status" value="1"/>
</dbReference>
<keyword evidence="5" id="KW-0508">mRNA splicing</keyword>
<dbReference type="EC" id="3.6.4.13" evidence="1"/>
<evidence type="ECO:0000256" key="5">
    <source>
        <dbReference type="ARBA" id="ARBA00023187"/>
    </source>
</evidence>
<evidence type="ECO:0000256" key="2">
    <source>
        <dbReference type="ARBA" id="ARBA00022664"/>
    </source>
</evidence>
<dbReference type="AlphaFoldDB" id="A0A3M2RWV9"/>
<protein>
    <recommendedName>
        <fullName evidence="1">RNA helicase</fullName>
        <ecNumber evidence="1">3.6.4.13</ecNumber>
    </recommendedName>
</protein>
<proteinExistence type="predicted"/>
<name>A0A3M2RWV9_9HYPO</name>
<evidence type="ECO:0000256" key="6">
    <source>
        <dbReference type="ARBA" id="ARBA00047984"/>
    </source>
</evidence>
<keyword evidence="4" id="KW-0347">Helicase</keyword>
<keyword evidence="4" id="KW-0067">ATP-binding</keyword>
<sequence length="125" mass="13673">MHVRDTEGLAPSRSWLPICQEEARQEFLDTYHAGQVTIFVGGTSCGKTIQVFKFTLFDKWEGGLLVACTQPRMIAATNLARTQMEGVVDTNTGRKCSVATNVAEASFTIGGITFMIGNEQQSVDH</sequence>
<accession>A0A3M2RWV9</accession>